<accession>A0A833UIY8</accession>
<dbReference type="EMBL" id="WNDP01000204">
    <property type="protein sequence ID" value="KAF1016662.1"/>
    <property type="molecule type" value="Genomic_DNA"/>
</dbReference>
<protein>
    <submittedName>
        <fullName evidence="2">Uncharacterized protein</fullName>
    </submittedName>
</protein>
<reference evidence="3" key="1">
    <citation type="journal article" date="2020" name="MBio">
        <title>Horizontal gene transfer to a defensive symbiont with a reduced genome amongst a multipartite beetle microbiome.</title>
        <authorList>
            <person name="Waterworth S.C."/>
            <person name="Florez L.V."/>
            <person name="Rees E.R."/>
            <person name="Hertweck C."/>
            <person name="Kaltenpoth M."/>
            <person name="Kwan J.C."/>
        </authorList>
    </citation>
    <scope>NUCLEOTIDE SEQUENCE [LARGE SCALE GENOMIC DNA]</scope>
</reference>
<dbReference type="Proteomes" id="UP000490535">
    <property type="component" value="Unassembled WGS sequence"/>
</dbReference>
<evidence type="ECO:0000313" key="3">
    <source>
        <dbReference type="Proteomes" id="UP000490535"/>
    </source>
</evidence>
<evidence type="ECO:0000313" key="2">
    <source>
        <dbReference type="EMBL" id="KAF1016662.1"/>
    </source>
</evidence>
<organism evidence="2 3">
    <name type="scientific">Acinetobacter bereziniae</name>
    <name type="common">Acinetobacter genomosp. 10</name>
    <dbReference type="NCBI Taxonomy" id="106648"/>
    <lineage>
        <taxon>Bacteria</taxon>
        <taxon>Pseudomonadati</taxon>
        <taxon>Pseudomonadota</taxon>
        <taxon>Gammaproteobacteria</taxon>
        <taxon>Moraxellales</taxon>
        <taxon>Moraxellaceae</taxon>
        <taxon>Acinetobacter</taxon>
    </lineage>
</organism>
<proteinExistence type="predicted"/>
<evidence type="ECO:0000256" key="1">
    <source>
        <dbReference type="SAM" id="MobiDB-lite"/>
    </source>
</evidence>
<dbReference type="AlphaFoldDB" id="A0A833UIY8"/>
<sequence>MALTDLDTRVALAVQTPQVDFNQLLNNSLDTYNTVKGMGQQGILSRLLAQNTGADGQVNLAGALQSAQTNPNQAYQSGMVNTLSGLIQQQNAVKLKAQQEAEKQRIDNAKTVAETRDKELGNTQKGQSLLSNLIATSTDATDAAKKLEILGSQYGLPPETIEATKAQLTGLAANNQGGPDAFENMRKSYGLLGAEKPIEYMQPTANTVANNEASNANNIRDNQTKVLGIETDAKTATNKLEQDKILAEQQLAFKNSEFDVEQGVDGVTYAVYKSGPNAGKVEPLLLKNNQPFMQKTKGTETQIQKIKRMETAQNHSSASQQAAEGAKLAASIATRYKQAGYTPASFAIQSRIPGTEAYNLNKDIETLKSNAFLSRADQMRGLGALTETEGARLVSSVSPLDPMQSSDKFISDLTATAKTFSGIAQSNSEKAKLYANPNGVQQSQSQQNVGSSQSMTTSMTEVRQAAQQMGISVQDAVNMFKAQGVNIQ</sequence>
<feature type="region of interest" description="Disordered" evidence="1">
    <location>
        <begin position="437"/>
        <end position="460"/>
    </location>
</feature>
<name>A0A833UIY8_ACIBZ</name>
<gene>
    <name evidence="2" type="ORF">GAK29_04472</name>
</gene>
<comment type="caution">
    <text evidence="2">The sequence shown here is derived from an EMBL/GenBank/DDBJ whole genome shotgun (WGS) entry which is preliminary data.</text>
</comment>
<feature type="compositionally biased region" description="Low complexity" evidence="1">
    <location>
        <begin position="438"/>
        <end position="454"/>
    </location>
</feature>